<dbReference type="InterPro" id="IPR016162">
    <property type="entry name" value="Ald_DH_N"/>
</dbReference>
<dbReference type="CDD" id="cd07082">
    <property type="entry name" value="ALDH_F11_NP-GAPDH"/>
    <property type="match status" value="1"/>
</dbReference>
<name>A0A0F6CK30_MYCGL</name>
<dbReference type="Proteomes" id="UP000018735">
    <property type="component" value="Chromosome"/>
</dbReference>
<keyword evidence="2 4" id="KW-0560">Oxidoreductase</keyword>
<dbReference type="HOGENOM" id="CLU_005391_1_0_14"/>
<dbReference type="PROSITE" id="PS00070">
    <property type="entry name" value="ALDEHYDE_DEHYDR_CYS"/>
    <property type="match status" value="1"/>
</dbReference>
<dbReference type="eggNOG" id="COG1012">
    <property type="taxonomic scope" value="Bacteria"/>
</dbReference>
<reference evidence="6 7" key="1">
    <citation type="journal article" date="2011" name="PLoS ONE">
        <title>Core proteome of the minimal cell: comparative proteomics of three mollicute species.</title>
        <authorList>
            <person name="Fisunov G.Y."/>
            <person name="Alexeev D.G."/>
            <person name="Bazaleev N.A."/>
            <person name="Ladygina V.G."/>
            <person name="Galyamina M.A."/>
            <person name="Kondratov I.G."/>
            <person name="Zhukova N.A."/>
            <person name="Serebryakova M.V."/>
            <person name="Demina I.A."/>
            <person name="Govorun V.M."/>
        </authorList>
    </citation>
    <scope>NUCLEOTIDE SEQUENCE [LARGE SCALE GENOMIC DNA]</scope>
    <source>
        <strain evidence="6 7">S6</strain>
    </source>
</reference>
<dbReference type="Pfam" id="PF00171">
    <property type="entry name" value="Aldedh"/>
    <property type="match status" value="1"/>
</dbReference>
<dbReference type="InterPro" id="IPR016161">
    <property type="entry name" value="Ald_DH/histidinol_DH"/>
</dbReference>
<feature type="active site" evidence="3">
    <location>
        <position position="271"/>
    </location>
</feature>
<dbReference type="InterPro" id="IPR029510">
    <property type="entry name" value="Ald_DH_CS_GLU"/>
</dbReference>
<organism evidence="6 7">
    <name type="scientific">Mycoplasmoides gallisepticum S6</name>
    <dbReference type="NCBI Taxonomy" id="1006581"/>
    <lineage>
        <taxon>Bacteria</taxon>
        <taxon>Bacillati</taxon>
        <taxon>Mycoplasmatota</taxon>
        <taxon>Mycoplasmoidales</taxon>
        <taxon>Mycoplasmoidaceae</taxon>
        <taxon>Mycoplasmoides</taxon>
    </lineage>
</organism>
<dbReference type="KEGG" id="mgz:GCW_00770"/>
<dbReference type="InterPro" id="IPR051020">
    <property type="entry name" value="ALDH-related_metabolic_enz"/>
</dbReference>
<accession>A0A0F6CK30</accession>
<evidence type="ECO:0000313" key="6">
    <source>
        <dbReference type="EMBL" id="AHB99452.1"/>
    </source>
</evidence>
<dbReference type="GO" id="GO:0008911">
    <property type="term" value="F:lactaldehyde dehydrogenase (NAD+) activity"/>
    <property type="evidence" value="ECO:0007669"/>
    <property type="project" value="TreeGrafter"/>
</dbReference>
<dbReference type="AlphaFoldDB" id="A0A0F6CK30"/>
<dbReference type="RefSeq" id="WP_014574433.1">
    <property type="nucleotide sequence ID" value="NC_023030.2"/>
</dbReference>
<protein>
    <submittedName>
        <fullName evidence="6">Glyceraldehyde-3-phosphate dehydrogenase</fullName>
    </submittedName>
</protein>
<evidence type="ECO:0000256" key="2">
    <source>
        <dbReference type="ARBA" id="ARBA00023002"/>
    </source>
</evidence>
<evidence type="ECO:0000256" key="4">
    <source>
        <dbReference type="RuleBase" id="RU003345"/>
    </source>
</evidence>
<proteinExistence type="inferred from homology"/>
<comment type="similarity">
    <text evidence="1 4">Belongs to the aldehyde dehydrogenase family.</text>
</comment>
<evidence type="ECO:0000256" key="1">
    <source>
        <dbReference type="ARBA" id="ARBA00009986"/>
    </source>
</evidence>
<evidence type="ECO:0000259" key="5">
    <source>
        <dbReference type="Pfam" id="PF00171"/>
    </source>
</evidence>
<dbReference type="PROSITE" id="PS00687">
    <property type="entry name" value="ALDEHYDE_DEHYDR_GLU"/>
    <property type="match status" value="1"/>
</dbReference>
<feature type="domain" description="Aldehyde dehydrogenase" evidence="5">
    <location>
        <begin position="38"/>
        <end position="489"/>
    </location>
</feature>
<dbReference type="Gene3D" id="3.40.605.10">
    <property type="entry name" value="Aldehyde Dehydrogenase, Chain A, domain 1"/>
    <property type="match status" value="1"/>
</dbReference>
<dbReference type="PANTHER" id="PTHR42991">
    <property type="entry name" value="ALDEHYDE DEHYDROGENASE"/>
    <property type="match status" value="1"/>
</dbReference>
<dbReference type="Gene3D" id="3.40.309.10">
    <property type="entry name" value="Aldehyde Dehydrogenase, Chain A, domain 2"/>
    <property type="match status" value="1"/>
</dbReference>
<gene>
    <name evidence="6" type="primary">putA</name>
    <name evidence="6" type="ORF">GCW_00770</name>
</gene>
<dbReference type="InterPro" id="IPR016163">
    <property type="entry name" value="Ald_DH_C"/>
</dbReference>
<dbReference type="InterPro" id="IPR015590">
    <property type="entry name" value="Aldehyde_DH_dom"/>
</dbReference>
<dbReference type="EMBL" id="CP006916">
    <property type="protein sequence ID" value="AHB99452.1"/>
    <property type="molecule type" value="Genomic_DNA"/>
</dbReference>
<evidence type="ECO:0000256" key="3">
    <source>
        <dbReference type="PROSITE-ProRule" id="PRU10007"/>
    </source>
</evidence>
<evidence type="ECO:0000313" key="7">
    <source>
        <dbReference type="Proteomes" id="UP000018735"/>
    </source>
</evidence>
<dbReference type="SUPFAM" id="SSF53720">
    <property type="entry name" value="ALDH-like"/>
    <property type="match status" value="1"/>
</dbReference>
<dbReference type="InterPro" id="IPR016160">
    <property type="entry name" value="Ald_DH_CS_CYS"/>
</dbReference>
<dbReference type="PANTHER" id="PTHR42991:SF1">
    <property type="entry name" value="ALDEHYDE DEHYDROGENASE"/>
    <property type="match status" value="1"/>
</dbReference>
<sequence>MSNSECIKKKVCNASSYDFKDKYHHLKGLINNQEVGSSKLIEIKSPIDHELSGSFYGMTAEEIDDAYEKADIAFKSWSKAGYEYRKAKILKFAQLLDAHKEEFANLLTDNIAKAYNESLAEVTRSIQYIHDTISVYEEMIAHPLVMDEKIHHVKEKVGKFVREPLGVALNISPWNYPLNTPLSKMIPTLIAGNTVVYKVATQAAIIGIRLAHLFKQAGFDPGVVQCVVGLGREIGDKLNTNKHIKSISFTGSTPVGLSLLKQSAVGNISLELGGKDAALVLSDYDKQKTIKEIVKGAYSYSGQRCTAIKRVFVKNEDADEFVQLLKKEVEKLHLGNPFNNPSLVPVIDQHAANFIKELFDDAVAKKAVVLTGGDFEKNCVEAILLDHVTTDMRVAWEEPFGPILPIIRVKNEAEMVKLHNQSEYGLQASIFTSDQTKFDELANQLEAGTINWNRSSSRGPDFFPFMGVKDSGVGVQGIKDTILSVTRYKGFVYNR</sequence>